<feature type="signal peptide" evidence="2">
    <location>
        <begin position="1"/>
        <end position="24"/>
    </location>
</feature>
<organism evidence="3 4">
    <name type="scientific">Parapedobacter pyrenivorans</name>
    <dbReference type="NCBI Taxonomy" id="1305674"/>
    <lineage>
        <taxon>Bacteria</taxon>
        <taxon>Pseudomonadati</taxon>
        <taxon>Bacteroidota</taxon>
        <taxon>Sphingobacteriia</taxon>
        <taxon>Sphingobacteriales</taxon>
        <taxon>Sphingobacteriaceae</taxon>
        <taxon>Parapedobacter</taxon>
    </lineage>
</organism>
<evidence type="ECO:0000313" key="3">
    <source>
        <dbReference type="EMBL" id="GGG88349.1"/>
    </source>
</evidence>
<proteinExistence type="predicted"/>
<name>A0A917HSZ9_9SPHI</name>
<gene>
    <name evidence="3" type="ORF">GCM10007415_22970</name>
</gene>
<accession>A0A917HSZ9</accession>
<reference evidence="3" key="2">
    <citation type="submission" date="2020-09" db="EMBL/GenBank/DDBJ databases">
        <authorList>
            <person name="Sun Q."/>
            <person name="Zhou Y."/>
        </authorList>
    </citation>
    <scope>NUCLEOTIDE SEQUENCE</scope>
    <source>
        <strain evidence="3">CGMCC 1.12195</strain>
    </source>
</reference>
<evidence type="ECO:0000256" key="1">
    <source>
        <dbReference type="SAM" id="MobiDB-lite"/>
    </source>
</evidence>
<feature type="chain" id="PRO_5036880216" evidence="2">
    <location>
        <begin position="25"/>
        <end position="109"/>
    </location>
</feature>
<keyword evidence="4" id="KW-1185">Reference proteome</keyword>
<dbReference type="RefSeq" id="WP_188506000.1">
    <property type="nucleotide sequence ID" value="NZ_BMER01000001.1"/>
</dbReference>
<feature type="region of interest" description="Disordered" evidence="1">
    <location>
        <begin position="37"/>
        <end position="67"/>
    </location>
</feature>
<dbReference type="Proteomes" id="UP000660862">
    <property type="component" value="Unassembled WGS sequence"/>
</dbReference>
<dbReference type="AlphaFoldDB" id="A0A917HSZ9"/>
<reference evidence="3" key="1">
    <citation type="journal article" date="2014" name="Int. J. Syst. Evol. Microbiol.">
        <title>Complete genome sequence of Corynebacterium casei LMG S-19264T (=DSM 44701T), isolated from a smear-ripened cheese.</title>
        <authorList>
            <consortium name="US DOE Joint Genome Institute (JGI-PGF)"/>
            <person name="Walter F."/>
            <person name="Albersmeier A."/>
            <person name="Kalinowski J."/>
            <person name="Ruckert C."/>
        </authorList>
    </citation>
    <scope>NUCLEOTIDE SEQUENCE</scope>
    <source>
        <strain evidence="3">CGMCC 1.12195</strain>
    </source>
</reference>
<evidence type="ECO:0000256" key="2">
    <source>
        <dbReference type="SAM" id="SignalP"/>
    </source>
</evidence>
<protein>
    <submittedName>
        <fullName evidence="3">Uncharacterized protein</fullName>
    </submittedName>
</protein>
<sequence>MVKLSKQLPLVALLLAFTVFVGKAAVQALSTSSATMWSYNPEKGFPPTDPRGYDEAPGASENDCSGQEQVCLVDAPDAGGQPDLSPELIEAIEDGDQHQDLTYGAFSGN</sequence>
<keyword evidence="2" id="KW-0732">Signal</keyword>
<evidence type="ECO:0000313" key="4">
    <source>
        <dbReference type="Proteomes" id="UP000660862"/>
    </source>
</evidence>
<comment type="caution">
    <text evidence="3">The sequence shown here is derived from an EMBL/GenBank/DDBJ whole genome shotgun (WGS) entry which is preliminary data.</text>
</comment>
<dbReference type="EMBL" id="BMER01000001">
    <property type="protein sequence ID" value="GGG88349.1"/>
    <property type="molecule type" value="Genomic_DNA"/>
</dbReference>